<dbReference type="EMBL" id="LT934116">
    <property type="protein sequence ID" value="VAH72197.1"/>
    <property type="molecule type" value="Genomic_DNA"/>
</dbReference>
<evidence type="ECO:0000256" key="1">
    <source>
        <dbReference type="SAM" id="MobiDB-lite"/>
    </source>
</evidence>
<keyword evidence="5" id="KW-1185">Reference proteome</keyword>
<proteinExistence type="predicted"/>
<feature type="domain" description="F-box protein AT5G49610-like beta-propeller" evidence="3">
    <location>
        <begin position="221"/>
        <end position="472"/>
    </location>
</feature>
<dbReference type="Pfam" id="PF12937">
    <property type="entry name" value="F-box-like"/>
    <property type="match status" value="1"/>
</dbReference>
<evidence type="ECO:0000259" key="2">
    <source>
        <dbReference type="Pfam" id="PF12937"/>
    </source>
</evidence>
<dbReference type="Pfam" id="PF23635">
    <property type="entry name" value="Beta-prop_AT5G49610-like"/>
    <property type="match status" value="1"/>
</dbReference>
<dbReference type="Gene3D" id="1.20.1280.50">
    <property type="match status" value="1"/>
</dbReference>
<feature type="region of interest" description="Disordered" evidence="1">
    <location>
        <begin position="48"/>
        <end position="109"/>
    </location>
</feature>
<organism evidence="4 5">
    <name type="scientific">Triticum turgidum subsp. durum</name>
    <name type="common">Durum wheat</name>
    <name type="synonym">Triticum durum</name>
    <dbReference type="NCBI Taxonomy" id="4567"/>
    <lineage>
        <taxon>Eukaryota</taxon>
        <taxon>Viridiplantae</taxon>
        <taxon>Streptophyta</taxon>
        <taxon>Embryophyta</taxon>
        <taxon>Tracheophyta</taxon>
        <taxon>Spermatophyta</taxon>
        <taxon>Magnoliopsida</taxon>
        <taxon>Liliopsida</taxon>
        <taxon>Poales</taxon>
        <taxon>Poaceae</taxon>
        <taxon>BOP clade</taxon>
        <taxon>Pooideae</taxon>
        <taxon>Triticodae</taxon>
        <taxon>Triticeae</taxon>
        <taxon>Triticinae</taxon>
        <taxon>Triticum</taxon>
    </lineage>
</organism>
<dbReference type="Gramene" id="TRITD3Bv1G021210.1">
    <property type="protein sequence ID" value="TRITD3Bv1G021210.1"/>
    <property type="gene ID" value="TRITD3Bv1G021210"/>
</dbReference>
<dbReference type="PANTHER" id="PTHR32133:SF266">
    <property type="entry name" value="F-BOX DOMAIN-CONTAINING PROTEIN"/>
    <property type="match status" value="1"/>
</dbReference>
<dbReference type="SUPFAM" id="SSF81383">
    <property type="entry name" value="F-box domain"/>
    <property type="match status" value="1"/>
</dbReference>
<dbReference type="Proteomes" id="UP000324705">
    <property type="component" value="Chromosome 3B"/>
</dbReference>
<name>A0A9R1RWZ9_TRITD</name>
<sequence>MQELEEKTDEPSSGRGPNTTLPVKAHCYNYYESKSSRWLGFLAAEMNPSEDGARRRRRSQTHASDEAVGVIRRRSPRLHPQVHPSEEGDGAARRRSPRPRYQTRGTGEGAGVIRRSFPAALASPIEDEDLLMEILLRLPRQPSSLIRASAVCKQWRCAATDPKFLRRFRLHHRKPPLLGLFHQRNHDIVFTPTMDRPDRIPPKRFDLHQHLDSHNMGAVQLLDCRHGRVLLTDKRRDELILCDPIIGEQRLMAVPPEFVRKYFNGTVLCAAIDHDHVHESCHSSPFKVVLIYLGGDNQLTVCVYSSETGVWGDIISTTASYHLSDYGIPGLLVGNSLYWLLDIIGAGILKFDLDEQSLAVIKGPLVTNDFSRGSCIIQDEDGTLGFAILSYPHLQMWQRNIICHGVATWVLWKTIDMRTILGLPKQIQGKRTLIRSILGCLEDCDEILLSVDRGAYMVQLKSMKSRKLCENSYLTCYHSFKSFYPPGTSIAGGCDGNDACYTR</sequence>
<dbReference type="PANTHER" id="PTHR32133">
    <property type="entry name" value="OS07G0120400 PROTEIN"/>
    <property type="match status" value="1"/>
</dbReference>
<feature type="region of interest" description="Disordered" evidence="1">
    <location>
        <begin position="1"/>
        <end position="23"/>
    </location>
</feature>
<feature type="domain" description="F-box" evidence="2">
    <location>
        <begin position="129"/>
        <end position="169"/>
    </location>
</feature>
<evidence type="ECO:0000313" key="5">
    <source>
        <dbReference type="Proteomes" id="UP000324705"/>
    </source>
</evidence>
<evidence type="ECO:0008006" key="6">
    <source>
        <dbReference type="Google" id="ProtNLM"/>
    </source>
</evidence>
<evidence type="ECO:0000259" key="3">
    <source>
        <dbReference type="Pfam" id="PF23635"/>
    </source>
</evidence>
<gene>
    <name evidence="4" type="ORF">TRITD_3Bv1G021210</name>
</gene>
<protein>
    <recommendedName>
        <fullName evidence="6">F-box domain-containing protein</fullName>
    </recommendedName>
</protein>
<dbReference type="InterPro" id="IPR001810">
    <property type="entry name" value="F-box_dom"/>
</dbReference>
<dbReference type="AlphaFoldDB" id="A0A9R1RWZ9"/>
<accession>A0A9R1RWZ9</accession>
<reference evidence="4 5" key="1">
    <citation type="submission" date="2017-09" db="EMBL/GenBank/DDBJ databases">
        <authorList>
            <consortium name="International Durum Wheat Genome Sequencing Consortium (IDWGSC)"/>
            <person name="Milanesi L."/>
        </authorList>
    </citation>
    <scope>NUCLEOTIDE SEQUENCE [LARGE SCALE GENOMIC DNA]</scope>
    <source>
        <strain evidence="5">cv. Svevo</strain>
    </source>
</reference>
<dbReference type="InterPro" id="IPR056594">
    <property type="entry name" value="AT5G49610-like_b-prop"/>
</dbReference>
<evidence type="ECO:0000313" key="4">
    <source>
        <dbReference type="EMBL" id="VAH72197.1"/>
    </source>
</evidence>
<dbReference type="InterPro" id="IPR036047">
    <property type="entry name" value="F-box-like_dom_sf"/>
</dbReference>